<evidence type="ECO:0000313" key="1">
    <source>
        <dbReference type="EMBL" id="MPC32810.1"/>
    </source>
</evidence>
<evidence type="ECO:0000313" key="2">
    <source>
        <dbReference type="Proteomes" id="UP000324222"/>
    </source>
</evidence>
<keyword evidence="2" id="KW-1185">Reference proteome</keyword>
<protein>
    <submittedName>
        <fullName evidence="1">Uncharacterized protein</fullName>
    </submittedName>
</protein>
<organism evidence="1 2">
    <name type="scientific">Portunus trituberculatus</name>
    <name type="common">Swimming crab</name>
    <name type="synonym">Neptunus trituberculatus</name>
    <dbReference type="NCBI Taxonomy" id="210409"/>
    <lineage>
        <taxon>Eukaryota</taxon>
        <taxon>Metazoa</taxon>
        <taxon>Ecdysozoa</taxon>
        <taxon>Arthropoda</taxon>
        <taxon>Crustacea</taxon>
        <taxon>Multicrustacea</taxon>
        <taxon>Malacostraca</taxon>
        <taxon>Eumalacostraca</taxon>
        <taxon>Eucarida</taxon>
        <taxon>Decapoda</taxon>
        <taxon>Pleocyemata</taxon>
        <taxon>Brachyura</taxon>
        <taxon>Eubrachyura</taxon>
        <taxon>Portunoidea</taxon>
        <taxon>Portunidae</taxon>
        <taxon>Portuninae</taxon>
        <taxon>Portunus</taxon>
    </lineage>
</organism>
<name>A0A5B7EEP4_PORTR</name>
<sequence>MYKIVNGIEKLDKEDLVIVTEDRRTRGYVKIRMRQCVKDIDSKALTLGTGPHHLTLTTPYTSLVSQ</sequence>
<accession>A0A5B7EEP4</accession>
<gene>
    <name evidence="1" type="ORF">E2C01_026139</name>
</gene>
<dbReference type="EMBL" id="VSRR010002701">
    <property type="protein sequence ID" value="MPC32810.1"/>
    <property type="molecule type" value="Genomic_DNA"/>
</dbReference>
<comment type="caution">
    <text evidence="1">The sequence shown here is derived from an EMBL/GenBank/DDBJ whole genome shotgun (WGS) entry which is preliminary data.</text>
</comment>
<proteinExistence type="predicted"/>
<reference evidence="1 2" key="1">
    <citation type="submission" date="2019-05" db="EMBL/GenBank/DDBJ databases">
        <title>Another draft genome of Portunus trituberculatus and its Hox gene families provides insights of decapod evolution.</title>
        <authorList>
            <person name="Jeong J.-H."/>
            <person name="Song I."/>
            <person name="Kim S."/>
            <person name="Choi T."/>
            <person name="Kim D."/>
            <person name="Ryu S."/>
            <person name="Kim W."/>
        </authorList>
    </citation>
    <scope>NUCLEOTIDE SEQUENCE [LARGE SCALE GENOMIC DNA]</scope>
    <source>
        <tissue evidence="1">Muscle</tissue>
    </source>
</reference>
<dbReference type="AlphaFoldDB" id="A0A5B7EEP4"/>
<dbReference type="Proteomes" id="UP000324222">
    <property type="component" value="Unassembled WGS sequence"/>
</dbReference>